<keyword evidence="1" id="KW-0472">Membrane</keyword>
<dbReference type="AlphaFoldDB" id="A0A4C1XHH0"/>
<gene>
    <name evidence="2" type="ORF">EVAR_44980_1</name>
</gene>
<proteinExistence type="predicted"/>
<keyword evidence="3" id="KW-1185">Reference proteome</keyword>
<comment type="caution">
    <text evidence="2">The sequence shown here is derived from an EMBL/GenBank/DDBJ whole genome shotgun (WGS) entry which is preliminary data.</text>
</comment>
<name>A0A4C1XHH0_EUMVA</name>
<feature type="transmembrane region" description="Helical" evidence="1">
    <location>
        <begin position="57"/>
        <end position="83"/>
    </location>
</feature>
<dbReference type="OrthoDB" id="7490805at2759"/>
<protein>
    <submittedName>
        <fullName evidence="2">Uncharacterized protein</fullName>
    </submittedName>
</protein>
<accession>A0A4C1XHH0</accession>
<organism evidence="2 3">
    <name type="scientific">Eumeta variegata</name>
    <name type="common">Bagworm moth</name>
    <name type="synonym">Eumeta japonica</name>
    <dbReference type="NCBI Taxonomy" id="151549"/>
    <lineage>
        <taxon>Eukaryota</taxon>
        <taxon>Metazoa</taxon>
        <taxon>Ecdysozoa</taxon>
        <taxon>Arthropoda</taxon>
        <taxon>Hexapoda</taxon>
        <taxon>Insecta</taxon>
        <taxon>Pterygota</taxon>
        <taxon>Neoptera</taxon>
        <taxon>Endopterygota</taxon>
        <taxon>Lepidoptera</taxon>
        <taxon>Glossata</taxon>
        <taxon>Ditrysia</taxon>
        <taxon>Tineoidea</taxon>
        <taxon>Psychidae</taxon>
        <taxon>Oiketicinae</taxon>
        <taxon>Eumeta</taxon>
    </lineage>
</organism>
<evidence type="ECO:0000313" key="2">
    <source>
        <dbReference type="EMBL" id="GBP61924.1"/>
    </source>
</evidence>
<keyword evidence="1" id="KW-0812">Transmembrane</keyword>
<dbReference type="Proteomes" id="UP000299102">
    <property type="component" value="Unassembled WGS sequence"/>
</dbReference>
<evidence type="ECO:0000256" key="1">
    <source>
        <dbReference type="SAM" id="Phobius"/>
    </source>
</evidence>
<keyword evidence="1" id="KW-1133">Transmembrane helix</keyword>
<reference evidence="2 3" key="1">
    <citation type="journal article" date="2019" name="Commun. Biol.">
        <title>The bagworm genome reveals a unique fibroin gene that provides high tensile strength.</title>
        <authorList>
            <person name="Kono N."/>
            <person name="Nakamura H."/>
            <person name="Ohtoshi R."/>
            <person name="Tomita M."/>
            <person name="Numata K."/>
            <person name="Arakawa K."/>
        </authorList>
    </citation>
    <scope>NUCLEOTIDE SEQUENCE [LARGE SCALE GENOMIC DNA]</scope>
</reference>
<sequence>MFSLGCERFNSGLDHIRNKCAIAYDSSPERSISQKTAKNILRLCDVRFSKMRPCGLFAVDAALPLQLLGLVATYCIVLLQFAFL</sequence>
<dbReference type="EMBL" id="BGZK01000827">
    <property type="protein sequence ID" value="GBP61924.1"/>
    <property type="molecule type" value="Genomic_DNA"/>
</dbReference>
<evidence type="ECO:0000313" key="3">
    <source>
        <dbReference type="Proteomes" id="UP000299102"/>
    </source>
</evidence>